<name>A0A8I1WCS2_PLESH</name>
<dbReference type="Proteomes" id="UP000664658">
    <property type="component" value="Unassembled WGS sequence"/>
</dbReference>
<evidence type="ECO:0000313" key="1">
    <source>
        <dbReference type="EMBL" id="MBO1109969.1"/>
    </source>
</evidence>
<accession>A0A8I1WCS2</accession>
<sequence length="56" mass="6238">MNFISTAVKFTEKVFLRMDARSKAISRGTYCIDITVTDSGLGIVPELIPQPFQPFS</sequence>
<dbReference type="EMBL" id="JAFNAA010000136">
    <property type="protein sequence ID" value="MBO1109969.1"/>
    <property type="molecule type" value="Genomic_DNA"/>
</dbReference>
<reference evidence="1" key="1">
    <citation type="submission" date="2021-03" db="EMBL/GenBank/DDBJ databases">
        <title>Plesiomonas shigelloides zfcc0051, isolated from zebrafish feces.</title>
        <authorList>
            <person name="Vanderhoek Z."/>
            <person name="Gaulke C."/>
        </authorList>
    </citation>
    <scope>NUCLEOTIDE SEQUENCE</scope>
    <source>
        <strain evidence="1">Zfcc0051</strain>
    </source>
</reference>
<feature type="non-terminal residue" evidence="1">
    <location>
        <position position="56"/>
    </location>
</feature>
<dbReference type="SUPFAM" id="SSF55874">
    <property type="entry name" value="ATPase domain of HSP90 chaperone/DNA topoisomerase II/histidine kinase"/>
    <property type="match status" value="1"/>
</dbReference>
<dbReference type="AlphaFoldDB" id="A0A8I1WCS2"/>
<organism evidence="1 2">
    <name type="scientific">Plesiomonas shigelloides</name>
    <name type="common">Aeromonas shigelloides</name>
    <dbReference type="NCBI Taxonomy" id="703"/>
    <lineage>
        <taxon>Bacteria</taxon>
        <taxon>Pseudomonadati</taxon>
        <taxon>Pseudomonadota</taxon>
        <taxon>Gammaproteobacteria</taxon>
        <taxon>Enterobacterales</taxon>
        <taxon>Enterobacteriaceae</taxon>
        <taxon>Plesiomonas</taxon>
    </lineage>
</organism>
<comment type="caution">
    <text evidence="1">The sequence shown here is derived from an EMBL/GenBank/DDBJ whole genome shotgun (WGS) entry which is preliminary data.</text>
</comment>
<proteinExistence type="predicted"/>
<evidence type="ECO:0000313" key="2">
    <source>
        <dbReference type="Proteomes" id="UP000664658"/>
    </source>
</evidence>
<protein>
    <recommendedName>
        <fullName evidence="3">Histidine kinase</fullName>
    </recommendedName>
</protein>
<dbReference type="InterPro" id="IPR036890">
    <property type="entry name" value="HATPase_C_sf"/>
</dbReference>
<gene>
    <name evidence="1" type="ORF">J2R62_17625</name>
</gene>
<dbReference type="Gene3D" id="3.30.565.10">
    <property type="entry name" value="Histidine kinase-like ATPase, C-terminal domain"/>
    <property type="match status" value="1"/>
</dbReference>
<evidence type="ECO:0008006" key="3">
    <source>
        <dbReference type="Google" id="ProtNLM"/>
    </source>
</evidence>